<evidence type="ECO:0000256" key="1">
    <source>
        <dbReference type="ARBA" id="ARBA00004417"/>
    </source>
</evidence>
<dbReference type="CDD" id="cd03257">
    <property type="entry name" value="ABC_NikE_OppD_transporters"/>
    <property type="match status" value="1"/>
</dbReference>
<comment type="similarity">
    <text evidence="2">Belongs to the ABC transporter superfamily.</text>
</comment>
<dbReference type="Pfam" id="PF00005">
    <property type="entry name" value="ABC_tran"/>
    <property type="match status" value="1"/>
</dbReference>
<name>A0A7W9EQV4_9SPHN</name>
<dbReference type="InterPro" id="IPR013563">
    <property type="entry name" value="Oligopep_ABC_C"/>
</dbReference>
<feature type="domain" description="ABC transporter" evidence="6">
    <location>
        <begin position="6"/>
        <end position="256"/>
    </location>
</feature>
<dbReference type="GO" id="GO:0055085">
    <property type="term" value="P:transmembrane transport"/>
    <property type="evidence" value="ECO:0007669"/>
    <property type="project" value="UniProtKB-ARBA"/>
</dbReference>
<accession>A0A7W9EQV4</accession>
<dbReference type="PROSITE" id="PS00211">
    <property type="entry name" value="ABC_TRANSPORTER_1"/>
    <property type="match status" value="1"/>
</dbReference>
<dbReference type="RefSeq" id="WP_184098571.1">
    <property type="nucleotide sequence ID" value="NZ_JACIJH010000007.1"/>
</dbReference>
<evidence type="ECO:0000256" key="2">
    <source>
        <dbReference type="ARBA" id="ARBA00005417"/>
    </source>
</evidence>
<dbReference type="SUPFAM" id="SSF52540">
    <property type="entry name" value="P-loop containing nucleoside triphosphate hydrolases"/>
    <property type="match status" value="1"/>
</dbReference>
<evidence type="ECO:0000256" key="5">
    <source>
        <dbReference type="ARBA" id="ARBA00022840"/>
    </source>
</evidence>
<dbReference type="GO" id="GO:0016887">
    <property type="term" value="F:ATP hydrolysis activity"/>
    <property type="evidence" value="ECO:0007669"/>
    <property type="project" value="InterPro"/>
</dbReference>
<comment type="caution">
    <text evidence="7">The sequence shown here is derived from an EMBL/GenBank/DDBJ whole genome shotgun (WGS) entry which is preliminary data.</text>
</comment>
<comment type="subcellular location">
    <subcellularLocation>
        <location evidence="1">Cell inner membrane</location>
        <topology evidence="1">Peripheral membrane protein</topology>
    </subcellularLocation>
</comment>
<sequence length="331" mass="35916">MTAPLLSVEGLHVRFQIGAGMFAKGRTLRAVSDVSLTMDGGECLGIVGESGCGKSTLARAILGFVKPAQGRVLWRGRDVGELDAAGLREFRRSVQPVFQNPLGSLNPRMTVGDIIAEPLETLRPDIAPARRRPLAIDWLEKLGLTADMADRYPSEFSGGQAQRIAIARAMIAEPDLLICDEAVSALDVSVKAQIVNLLIDLQRETGISILFISHDLAIVRQIATHVMVMYLGCLMEDAPAPALFGRQYHPYTQALLSAVPVPDPDIEQTRRHLLLKDDVPSPLDPPSGCVFRTRCPVAKPNCILDVPAVTEADDARRVACHYSGIRLEEVG</sequence>
<dbReference type="InterPro" id="IPR050319">
    <property type="entry name" value="ABC_transp_ATP-bind"/>
</dbReference>
<keyword evidence="4" id="KW-0547">Nucleotide-binding</keyword>
<reference evidence="7 8" key="1">
    <citation type="submission" date="2020-08" db="EMBL/GenBank/DDBJ databases">
        <title>Genomic Encyclopedia of Type Strains, Phase IV (KMG-IV): sequencing the most valuable type-strain genomes for metagenomic binning, comparative biology and taxonomic classification.</title>
        <authorList>
            <person name="Goeker M."/>
        </authorList>
    </citation>
    <scope>NUCLEOTIDE SEQUENCE [LARGE SCALE GENOMIC DNA]</scope>
    <source>
        <strain evidence="7 8">DSM 27163</strain>
    </source>
</reference>
<dbReference type="InterPro" id="IPR003439">
    <property type="entry name" value="ABC_transporter-like_ATP-bd"/>
</dbReference>
<keyword evidence="8" id="KW-1185">Reference proteome</keyword>
<keyword evidence="3" id="KW-0813">Transport</keyword>
<dbReference type="Pfam" id="PF08352">
    <property type="entry name" value="oligo_HPY"/>
    <property type="match status" value="1"/>
</dbReference>
<proteinExistence type="inferred from homology"/>
<dbReference type="EMBL" id="JACIJH010000007">
    <property type="protein sequence ID" value="MBB5707067.1"/>
    <property type="molecule type" value="Genomic_DNA"/>
</dbReference>
<dbReference type="SMART" id="SM00382">
    <property type="entry name" value="AAA"/>
    <property type="match status" value="1"/>
</dbReference>
<dbReference type="PANTHER" id="PTHR43776">
    <property type="entry name" value="TRANSPORT ATP-BINDING PROTEIN"/>
    <property type="match status" value="1"/>
</dbReference>
<dbReference type="Proteomes" id="UP000537161">
    <property type="component" value="Unassembled WGS sequence"/>
</dbReference>
<organism evidence="7 8">
    <name type="scientific">Sphingopyxis panaciterrulae</name>
    <dbReference type="NCBI Taxonomy" id="462372"/>
    <lineage>
        <taxon>Bacteria</taxon>
        <taxon>Pseudomonadati</taxon>
        <taxon>Pseudomonadota</taxon>
        <taxon>Alphaproteobacteria</taxon>
        <taxon>Sphingomonadales</taxon>
        <taxon>Sphingomonadaceae</taxon>
        <taxon>Sphingopyxis</taxon>
    </lineage>
</organism>
<dbReference type="GO" id="GO:0005886">
    <property type="term" value="C:plasma membrane"/>
    <property type="evidence" value="ECO:0007669"/>
    <property type="project" value="UniProtKB-SubCell"/>
</dbReference>
<dbReference type="InterPro" id="IPR027417">
    <property type="entry name" value="P-loop_NTPase"/>
</dbReference>
<protein>
    <submittedName>
        <fullName evidence="7">Oligopeptide transport system ATP-binding protein</fullName>
    </submittedName>
</protein>
<evidence type="ECO:0000259" key="6">
    <source>
        <dbReference type="PROSITE" id="PS50893"/>
    </source>
</evidence>
<dbReference type="InterPro" id="IPR017871">
    <property type="entry name" value="ABC_transporter-like_CS"/>
</dbReference>
<gene>
    <name evidence="7" type="ORF">FHR21_002429</name>
</gene>
<keyword evidence="5 7" id="KW-0067">ATP-binding</keyword>
<dbReference type="GO" id="GO:0015833">
    <property type="term" value="P:peptide transport"/>
    <property type="evidence" value="ECO:0007669"/>
    <property type="project" value="InterPro"/>
</dbReference>
<evidence type="ECO:0000313" key="7">
    <source>
        <dbReference type="EMBL" id="MBB5707067.1"/>
    </source>
</evidence>
<evidence type="ECO:0000313" key="8">
    <source>
        <dbReference type="Proteomes" id="UP000537161"/>
    </source>
</evidence>
<dbReference type="PANTHER" id="PTHR43776:SF7">
    <property type="entry name" value="D,D-DIPEPTIDE TRANSPORT ATP-BINDING PROTEIN DDPF-RELATED"/>
    <property type="match status" value="1"/>
</dbReference>
<dbReference type="Gene3D" id="3.40.50.300">
    <property type="entry name" value="P-loop containing nucleotide triphosphate hydrolases"/>
    <property type="match status" value="1"/>
</dbReference>
<dbReference type="InterPro" id="IPR003593">
    <property type="entry name" value="AAA+_ATPase"/>
</dbReference>
<dbReference type="FunFam" id="3.40.50.300:FF:000016">
    <property type="entry name" value="Oligopeptide ABC transporter ATP-binding component"/>
    <property type="match status" value="1"/>
</dbReference>
<dbReference type="PROSITE" id="PS50893">
    <property type="entry name" value="ABC_TRANSPORTER_2"/>
    <property type="match status" value="1"/>
</dbReference>
<dbReference type="AlphaFoldDB" id="A0A7W9EQV4"/>
<dbReference type="GO" id="GO:0005524">
    <property type="term" value="F:ATP binding"/>
    <property type="evidence" value="ECO:0007669"/>
    <property type="project" value="UniProtKB-KW"/>
</dbReference>
<evidence type="ECO:0000256" key="4">
    <source>
        <dbReference type="ARBA" id="ARBA00022741"/>
    </source>
</evidence>
<evidence type="ECO:0000256" key="3">
    <source>
        <dbReference type="ARBA" id="ARBA00022448"/>
    </source>
</evidence>
<dbReference type="NCBIfam" id="TIGR01727">
    <property type="entry name" value="oligo_HPY"/>
    <property type="match status" value="1"/>
</dbReference>